<dbReference type="InterPro" id="IPR003646">
    <property type="entry name" value="SH3-like_bac-type"/>
</dbReference>
<dbReference type="RefSeq" id="WP_378289233.1">
    <property type="nucleotide sequence ID" value="NZ_JBHULE010000002.1"/>
</dbReference>
<feature type="domain" description="SH3b" evidence="1">
    <location>
        <begin position="29"/>
        <end position="103"/>
    </location>
</feature>
<organism evidence="2 3">
    <name type="scientific">Aquimarina rubra</name>
    <dbReference type="NCBI Taxonomy" id="1920033"/>
    <lineage>
        <taxon>Bacteria</taxon>
        <taxon>Pseudomonadati</taxon>
        <taxon>Bacteroidota</taxon>
        <taxon>Flavobacteriia</taxon>
        <taxon>Flavobacteriales</taxon>
        <taxon>Flavobacteriaceae</taxon>
        <taxon>Aquimarina</taxon>
    </lineage>
</organism>
<gene>
    <name evidence="2" type="ORF">ACFSR1_02330</name>
</gene>
<keyword evidence="3" id="KW-1185">Reference proteome</keyword>
<reference evidence="3" key="1">
    <citation type="journal article" date="2019" name="Int. J. Syst. Evol. Microbiol.">
        <title>The Global Catalogue of Microorganisms (GCM) 10K type strain sequencing project: providing services to taxonomists for standard genome sequencing and annotation.</title>
        <authorList>
            <consortium name="The Broad Institute Genomics Platform"/>
            <consortium name="The Broad Institute Genome Sequencing Center for Infectious Disease"/>
            <person name="Wu L."/>
            <person name="Ma J."/>
        </authorList>
    </citation>
    <scope>NUCLEOTIDE SEQUENCE [LARGE SCALE GENOMIC DNA]</scope>
    <source>
        <strain evidence="3">KCTC 52274</strain>
    </source>
</reference>
<evidence type="ECO:0000313" key="3">
    <source>
        <dbReference type="Proteomes" id="UP001597319"/>
    </source>
</evidence>
<proteinExistence type="predicted"/>
<evidence type="ECO:0000313" key="2">
    <source>
        <dbReference type="EMBL" id="MFD2561489.1"/>
    </source>
</evidence>
<protein>
    <submittedName>
        <fullName evidence="2">SH3 domain-containing protein</fullName>
    </submittedName>
</protein>
<sequence length="313" mass="36024">MSFLNFSTYSQEPKSNVHKGTYSVVSTTGVNLREAPNLKSKILVKLPFATKIEITENKSFGIDTIGENILYRNRKEKIKNHIVGNWVKIKYKNYEGYLFDAYLGEIASLKNIVLDDSELDLNKNFILLFPGSYCHNNFWSVKNMNWLGLYQIGDHFEFKTIELSYSYFRDFIPDYMAIEDYTISTNNNENLMFIIGSKINLKKGFINGKRGKCLEGSNFEDFDKLQISGTAMYPELILKSKNKKQIINSAHRSITYYSPTCLVWEGDIDQDGKLDYIISYGEKSVRTYLYLSSEADDNQIVKPVAVFSDGYCC</sequence>
<comment type="caution">
    <text evidence="2">The sequence shown here is derived from an EMBL/GenBank/DDBJ whole genome shotgun (WGS) entry which is preliminary data.</text>
</comment>
<evidence type="ECO:0000259" key="1">
    <source>
        <dbReference type="Pfam" id="PF08239"/>
    </source>
</evidence>
<name>A0ABW5LAF4_9FLAO</name>
<dbReference type="EMBL" id="JBHULE010000002">
    <property type="protein sequence ID" value="MFD2561489.1"/>
    <property type="molecule type" value="Genomic_DNA"/>
</dbReference>
<dbReference type="Gene3D" id="2.30.30.40">
    <property type="entry name" value="SH3 Domains"/>
    <property type="match status" value="1"/>
</dbReference>
<dbReference type="Pfam" id="PF08239">
    <property type="entry name" value="SH3_3"/>
    <property type="match status" value="1"/>
</dbReference>
<dbReference type="Proteomes" id="UP001597319">
    <property type="component" value="Unassembled WGS sequence"/>
</dbReference>
<accession>A0ABW5LAF4</accession>